<evidence type="ECO:0000256" key="3">
    <source>
        <dbReference type="ARBA" id="ARBA00023002"/>
    </source>
</evidence>
<comment type="function">
    <text evidence="6">Quinone reductase that provides resistance to thiol-specific stress caused by electrophilic quinones.</text>
</comment>
<comment type="catalytic activity">
    <reaction evidence="5">
        <text>N,N-dimethyl-1,4-phenylenediamine + anthranilate + 2 NAD(+) = 2-(4-dimethylaminophenyl)diazenylbenzoate + 2 NADH + 2 H(+)</text>
        <dbReference type="Rhea" id="RHEA:55872"/>
        <dbReference type="ChEBI" id="CHEBI:15378"/>
        <dbReference type="ChEBI" id="CHEBI:15783"/>
        <dbReference type="ChEBI" id="CHEBI:16567"/>
        <dbReference type="ChEBI" id="CHEBI:57540"/>
        <dbReference type="ChEBI" id="CHEBI:57945"/>
        <dbReference type="ChEBI" id="CHEBI:71579"/>
        <dbReference type="EC" id="1.7.1.17"/>
    </reaction>
    <physiologicalReaction direction="right-to-left" evidence="5">
        <dbReference type="Rhea" id="RHEA:55874"/>
    </physiologicalReaction>
</comment>
<keyword evidence="3 6" id="KW-0560">Oxidoreductase</keyword>
<evidence type="ECO:0000256" key="2">
    <source>
        <dbReference type="ARBA" id="ARBA00022643"/>
    </source>
</evidence>
<reference evidence="8 9" key="2">
    <citation type="submission" date="2023-12" db="EMBL/GenBank/DDBJ databases">
        <title>Description of an unclassified Opitutus bacterium of Verrucomicrobiota.</title>
        <authorList>
            <person name="Zhang D.-F."/>
        </authorList>
    </citation>
    <scope>NUCLEOTIDE SEQUENCE [LARGE SCALE GENOMIC DNA]</scope>
    <source>
        <strain evidence="8 9">WL0086</strain>
    </source>
</reference>
<proteinExistence type="inferred from homology"/>
<dbReference type="EC" id="1.6.5.-" evidence="6"/>
<dbReference type="SUPFAM" id="SSF52218">
    <property type="entry name" value="Flavoproteins"/>
    <property type="match status" value="1"/>
</dbReference>
<dbReference type="EC" id="1.7.1.17" evidence="6"/>
<dbReference type="HAMAP" id="MF_01216">
    <property type="entry name" value="Azoreductase_type1"/>
    <property type="match status" value="1"/>
</dbReference>
<dbReference type="InterPro" id="IPR023048">
    <property type="entry name" value="NADH:quinone_OxRdtase_FMN_depd"/>
</dbReference>
<evidence type="ECO:0000256" key="1">
    <source>
        <dbReference type="ARBA" id="ARBA00022630"/>
    </source>
</evidence>
<feature type="binding site" evidence="6">
    <location>
        <begin position="86"/>
        <end position="88"/>
    </location>
    <ligand>
        <name>FMN</name>
        <dbReference type="ChEBI" id="CHEBI:58210"/>
    </ligand>
</feature>
<dbReference type="Pfam" id="PF02525">
    <property type="entry name" value="Flavodoxin_2"/>
    <property type="match status" value="1"/>
</dbReference>
<feature type="binding site" evidence="6">
    <location>
        <position position="80"/>
    </location>
    <ligand>
        <name>FMN</name>
        <dbReference type="ChEBI" id="CHEBI:58210"/>
    </ligand>
</feature>
<dbReference type="InterPro" id="IPR029039">
    <property type="entry name" value="Flavoprotein-like_sf"/>
</dbReference>
<comment type="similarity">
    <text evidence="6">Belongs to the azoreductase type 1 family.</text>
</comment>
<comment type="function">
    <text evidence="6">Also exhibits azoreductase activity. Catalyzes the reductive cleavage of the azo bond in aromatic azo compounds to the corresponding amines.</text>
</comment>
<sequence length="298" mass="33602">MVSSQLLGGAYCDCFVHLVARGKRFEEGAIRYFPQKRNKPDLTKHLLAGKETMSTRTKIIDTPPKIIVKKELNLLLINGSPRGERSLSRQLASSFIDSWRTKSIAGSIIERDVGRNPPPFVTEDWIAAAFTPADERTDRMNEVLTYSNEAIAELREADIMVLATPMHNYGLPAATKAWVDQVIRVNETFSFDLDRGDFPIEPILQGKRMVLLTSAGEFGFEQSGIRAGKNHLHPHVETIAHYLGVSRSWSASIEYQEFGDKRFEESKARAFSKLPTIVEKIRSSYMEKTKGEGRDRAK</sequence>
<dbReference type="RefSeq" id="WP_221029168.1">
    <property type="nucleotide sequence ID" value="NZ_CP139781.1"/>
</dbReference>
<keyword evidence="1 6" id="KW-0285">Flavoprotein</keyword>
<keyword evidence="4 6" id="KW-0520">NAD</keyword>
<name>A0ABZ1C7W1_9BACT</name>
<feature type="domain" description="Flavodoxin-like fold" evidence="7">
    <location>
        <begin position="73"/>
        <end position="268"/>
    </location>
</feature>
<dbReference type="PANTHER" id="PTHR43741:SF2">
    <property type="entry name" value="FMN-DEPENDENT NADH:QUINONE OXIDOREDUCTASE"/>
    <property type="match status" value="1"/>
</dbReference>
<comment type="cofactor">
    <cofactor evidence="6">
        <name>FMN</name>
        <dbReference type="ChEBI" id="CHEBI:58210"/>
    </cofactor>
    <text evidence="6">Binds 1 FMN per subunit.</text>
</comment>
<evidence type="ECO:0000256" key="6">
    <source>
        <dbReference type="HAMAP-Rule" id="MF_01216"/>
    </source>
</evidence>
<evidence type="ECO:0000256" key="5">
    <source>
        <dbReference type="ARBA" id="ARBA00048542"/>
    </source>
</evidence>
<evidence type="ECO:0000313" key="8">
    <source>
        <dbReference type="EMBL" id="WRQ87791.1"/>
    </source>
</evidence>
<comment type="subunit">
    <text evidence="6">Homodimer.</text>
</comment>
<organism evidence="8 9">
    <name type="scientific">Actomonas aquatica</name>
    <dbReference type="NCBI Taxonomy" id="2866162"/>
    <lineage>
        <taxon>Bacteria</taxon>
        <taxon>Pseudomonadati</taxon>
        <taxon>Verrucomicrobiota</taxon>
        <taxon>Opitutia</taxon>
        <taxon>Opitutales</taxon>
        <taxon>Opitutaceae</taxon>
        <taxon>Actomonas</taxon>
    </lineage>
</organism>
<gene>
    <name evidence="6" type="primary">azoR</name>
    <name evidence="8" type="ORF">K1X11_000105</name>
</gene>
<protein>
    <recommendedName>
        <fullName evidence="6">FMN dependent NADH:quinone oxidoreductase</fullName>
        <ecNumber evidence="6">1.6.5.-</ecNumber>
    </recommendedName>
    <alternativeName>
        <fullName evidence="6">Azo-dye reductase</fullName>
    </alternativeName>
    <alternativeName>
        <fullName evidence="6">FMN-dependent NADH-azo compound oxidoreductase</fullName>
    </alternativeName>
    <alternativeName>
        <fullName evidence="6">FMN-dependent NADH-azoreductase</fullName>
        <ecNumber evidence="6">1.7.1.17</ecNumber>
    </alternativeName>
</protein>
<keyword evidence="2 6" id="KW-0288">FMN</keyword>
<evidence type="ECO:0000313" key="9">
    <source>
        <dbReference type="Proteomes" id="UP000738431"/>
    </source>
</evidence>
<dbReference type="EMBL" id="CP139781">
    <property type="protein sequence ID" value="WRQ87791.1"/>
    <property type="molecule type" value="Genomic_DNA"/>
</dbReference>
<reference evidence="8 9" key="1">
    <citation type="submission" date="2021-08" db="EMBL/GenBank/DDBJ databases">
        <authorList>
            <person name="Zhang D."/>
            <person name="Zhang A."/>
            <person name="Wang L."/>
        </authorList>
    </citation>
    <scope>NUCLEOTIDE SEQUENCE [LARGE SCALE GENOMIC DNA]</scope>
    <source>
        <strain evidence="8 9">WL0086</strain>
    </source>
</reference>
<accession>A0ABZ1C7W1</accession>
<evidence type="ECO:0000259" key="7">
    <source>
        <dbReference type="Pfam" id="PF02525"/>
    </source>
</evidence>
<keyword evidence="9" id="KW-1185">Reference proteome</keyword>
<evidence type="ECO:0000256" key="4">
    <source>
        <dbReference type="ARBA" id="ARBA00023027"/>
    </source>
</evidence>
<dbReference type="Proteomes" id="UP000738431">
    <property type="component" value="Chromosome"/>
</dbReference>
<comment type="catalytic activity">
    <reaction evidence="6">
        <text>2 a quinone + NADH + H(+) = 2 a 1,4-benzosemiquinone + NAD(+)</text>
        <dbReference type="Rhea" id="RHEA:65952"/>
        <dbReference type="ChEBI" id="CHEBI:15378"/>
        <dbReference type="ChEBI" id="CHEBI:57540"/>
        <dbReference type="ChEBI" id="CHEBI:57945"/>
        <dbReference type="ChEBI" id="CHEBI:132124"/>
        <dbReference type="ChEBI" id="CHEBI:134225"/>
    </reaction>
</comment>
<dbReference type="PANTHER" id="PTHR43741">
    <property type="entry name" value="FMN-DEPENDENT NADH-AZOREDUCTASE 1"/>
    <property type="match status" value="1"/>
</dbReference>
<comment type="caution">
    <text evidence="6">Lacks conserved residue(s) required for the propagation of feature annotation.</text>
</comment>
<dbReference type="Gene3D" id="3.40.50.360">
    <property type="match status" value="1"/>
</dbReference>
<dbReference type="InterPro" id="IPR003680">
    <property type="entry name" value="Flavodoxin_fold"/>
</dbReference>
<dbReference type="InterPro" id="IPR050104">
    <property type="entry name" value="FMN-dep_NADH:Q_OxRdtase_AzoR1"/>
</dbReference>